<sequence length="197" mass="20878">MRIEALAAVALLSASPATASVVIEFDEYANGTPITDQYADFSVDLVDTDVAASILISTYVGGAPASVLQTNSFDNNSGYEMEITFNTLVNDLQVSYSAINSEGGVTVDHEAGTDFVAGDLACRIIECLWDLSGFENVSSLFFSFNDGTFDPFDQIHIERMSYTIGTTVTPPEIPLPASGFLLLAGLAGLGVARARRG</sequence>
<protein>
    <submittedName>
        <fullName evidence="2">VPLPA-CTERM sorting domain-containing protein</fullName>
    </submittedName>
</protein>
<comment type="caution">
    <text evidence="2">The sequence shown here is derived from an EMBL/GenBank/DDBJ whole genome shotgun (WGS) entry which is preliminary data.</text>
</comment>
<gene>
    <name evidence="2" type="ORF">GQ651_10315</name>
</gene>
<dbReference type="AlphaFoldDB" id="A0A7C9MGB1"/>
<proteinExistence type="predicted"/>
<keyword evidence="1" id="KW-0732">Signal</keyword>
<reference evidence="2 3" key="2">
    <citation type="submission" date="2020-03" db="EMBL/GenBank/DDBJ databases">
        <title>Kangsaoukella pontilimi gen. nov., sp. nov., a new member of the family Rhodobacteraceae isolated from a tidal mudflat.</title>
        <authorList>
            <person name="Kim I.S."/>
        </authorList>
    </citation>
    <scope>NUCLEOTIDE SEQUENCE [LARGE SCALE GENOMIC DNA]</scope>
    <source>
        <strain evidence="2 3">GH1-50</strain>
    </source>
</reference>
<dbReference type="NCBIfam" id="TIGR03370">
    <property type="entry name" value="VPLPA-CTERM"/>
    <property type="match status" value="1"/>
</dbReference>
<keyword evidence="3" id="KW-1185">Reference proteome</keyword>
<feature type="signal peptide" evidence="1">
    <location>
        <begin position="1"/>
        <end position="19"/>
    </location>
</feature>
<organism evidence="2 3">
    <name type="scientific">Kangsaoukella pontilimi</name>
    <dbReference type="NCBI Taxonomy" id="2691042"/>
    <lineage>
        <taxon>Bacteria</taxon>
        <taxon>Pseudomonadati</taxon>
        <taxon>Pseudomonadota</taxon>
        <taxon>Alphaproteobacteria</taxon>
        <taxon>Rhodobacterales</taxon>
        <taxon>Paracoccaceae</taxon>
        <taxon>Kangsaoukella</taxon>
    </lineage>
</organism>
<accession>A0A7C9MGB1</accession>
<name>A0A7C9MGB1_9RHOB</name>
<dbReference type="EMBL" id="WUPT01000002">
    <property type="protein sequence ID" value="MXQ08236.1"/>
    <property type="molecule type" value="Genomic_DNA"/>
</dbReference>
<dbReference type="Proteomes" id="UP000480350">
    <property type="component" value="Unassembled WGS sequence"/>
</dbReference>
<evidence type="ECO:0000313" key="3">
    <source>
        <dbReference type="Proteomes" id="UP000480350"/>
    </source>
</evidence>
<dbReference type="InterPro" id="IPR022472">
    <property type="entry name" value="VPLPA-CTERM"/>
</dbReference>
<reference evidence="2 3" key="1">
    <citation type="submission" date="2019-12" db="EMBL/GenBank/DDBJ databases">
        <authorList>
            <person name="Lee S.D."/>
        </authorList>
    </citation>
    <scope>NUCLEOTIDE SEQUENCE [LARGE SCALE GENOMIC DNA]</scope>
    <source>
        <strain evidence="2 3">GH1-50</strain>
    </source>
</reference>
<evidence type="ECO:0000256" key="1">
    <source>
        <dbReference type="SAM" id="SignalP"/>
    </source>
</evidence>
<evidence type="ECO:0000313" key="2">
    <source>
        <dbReference type="EMBL" id="MXQ08236.1"/>
    </source>
</evidence>
<feature type="chain" id="PRO_5028908914" evidence="1">
    <location>
        <begin position="20"/>
        <end position="197"/>
    </location>
</feature>
<dbReference type="RefSeq" id="WP_160764176.1">
    <property type="nucleotide sequence ID" value="NZ_WUPT01000002.1"/>
</dbReference>